<dbReference type="OrthoDB" id="433924at2759"/>
<dbReference type="GO" id="GO:0006338">
    <property type="term" value="P:chromatin remodeling"/>
    <property type="evidence" value="ECO:0007669"/>
    <property type="project" value="UniProtKB-ARBA"/>
</dbReference>
<reference evidence="4 5" key="1">
    <citation type="submission" date="2017-06" db="EMBL/GenBank/DDBJ databases">
        <title>Comparative genomic analysis of Ambrosia Fusariam Clade fungi.</title>
        <authorList>
            <person name="Stajich J.E."/>
            <person name="Carrillo J."/>
            <person name="Kijimoto T."/>
            <person name="Eskalen A."/>
            <person name="O'Donnell K."/>
            <person name="Kasson M."/>
        </authorList>
    </citation>
    <scope>NUCLEOTIDE SEQUENCE [LARGE SCALE GENOMIC DNA]</scope>
    <source>
        <strain evidence="4 5">NRRL62584</strain>
    </source>
</reference>
<comment type="caution">
    <text evidence="4">The sequence shown here is derived from an EMBL/GenBank/DDBJ whole genome shotgun (WGS) entry which is preliminary data.</text>
</comment>
<evidence type="ECO:0000256" key="2">
    <source>
        <dbReference type="SAM" id="MobiDB-lite"/>
    </source>
</evidence>
<feature type="compositionally biased region" description="Polar residues" evidence="2">
    <location>
        <begin position="1"/>
        <end position="10"/>
    </location>
</feature>
<dbReference type="CDD" id="cd00024">
    <property type="entry name" value="CD_CSD"/>
    <property type="match status" value="2"/>
</dbReference>
<dbReference type="EMBL" id="NKCI01000562">
    <property type="protein sequence ID" value="RSL39923.1"/>
    <property type="molecule type" value="Genomic_DNA"/>
</dbReference>
<evidence type="ECO:0000313" key="4">
    <source>
        <dbReference type="EMBL" id="RSL39923.1"/>
    </source>
</evidence>
<dbReference type="Gene3D" id="2.40.50.40">
    <property type="match status" value="2"/>
</dbReference>
<keyword evidence="5" id="KW-1185">Reference proteome</keyword>
<dbReference type="SMART" id="SM00298">
    <property type="entry name" value="CHROMO"/>
    <property type="match status" value="2"/>
</dbReference>
<feature type="compositionally biased region" description="Polar residues" evidence="2">
    <location>
        <begin position="24"/>
        <end position="39"/>
    </location>
</feature>
<name>A0A428NGP3_9HYPO</name>
<dbReference type="PROSITE" id="PS50013">
    <property type="entry name" value="CHROMO_2"/>
    <property type="match status" value="2"/>
</dbReference>
<evidence type="ECO:0000313" key="5">
    <source>
        <dbReference type="Proteomes" id="UP000288168"/>
    </source>
</evidence>
<comment type="subunit">
    <text evidence="1">Component of the NuA4 histone acetyltransferase complex.</text>
</comment>
<feature type="domain" description="Chromo" evidence="3">
    <location>
        <begin position="264"/>
        <end position="324"/>
    </location>
</feature>
<organism evidence="4 5">
    <name type="scientific">Fusarium duplospermum</name>
    <dbReference type="NCBI Taxonomy" id="1325734"/>
    <lineage>
        <taxon>Eukaryota</taxon>
        <taxon>Fungi</taxon>
        <taxon>Dikarya</taxon>
        <taxon>Ascomycota</taxon>
        <taxon>Pezizomycotina</taxon>
        <taxon>Sordariomycetes</taxon>
        <taxon>Hypocreomycetidae</taxon>
        <taxon>Hypocreales</taxon>
        <taxon>Nectriaceae</taxon>
        <taxon>Fusarium</taxon>
        <taxon>Fusarium solani species complex</taxon>
    </lineage>
</organism>
<dbReference type="InterPro" id="IPR016197">
    <property type="entry name" value="Chromo-like_dom_sf"/>
</dbReference>
<dbReference type="Proteomes" id="UP000288168">
    <property type="component" value="Unassembled WGS sequence"/>
</dbReference>
<evidence type="ECO:0000259" key="3">
    <source>
        <dbReference type="PROSITE" id="PS50013"/>
    </source>
</evidence>
<dbReference type="SUPFAM" id="SSF54160">
    <property type="entry name" value="Chromo domain-like"/>
    <property type="match status" value="2"/>
</dbReference>
<feature type="region of interest" description="Disordered" evidence="2">
    <location>
        <begin position="1"/>
        <end position="45"/>
    </location>
</feature>
<gene>
    <name evidence="4" type="ORF">CEP54_016229</name>
</gene>
<protein>
    <recommendedName>
        <fullName evidence="3">Chromo domain-containing protein</fullName>
    </recommendedName>
</protein>
<feature type="domain" description="Chromo" evidence="3">
    <location>
        <begin position="201"/>
        <end position="260"/>
    </location>
</feature>
<dbReference type="InterPro" id="IPR000953">
    <property type="entry name" value="Chromo/chromo_shadow_dom"/>
</dbReference>
<dbReference type="STRING" id="1325734.A0A428NGP3"/>
<dbReference type="AlphaFoldDB" id="A0A428NGP3"/>
<proteinExistence type="predicted"/>
<sequence>MAKPNRTSARNTHHTRLIEPSAIASESTTTGELKSNRLQNEAHRHQTSSHLHSLLVGPCVSEEFIFPFDGNPLQVFGSFGVVNSTIYAPTSDQIEASNTTRHEAIGPDQTTVLTPKQHPSTSKGVDGLPMAAKPKGKSPSRQRAVREKHHKRPAFGHSDMPPAKRIYNGQQKEKRLLLDAEENGMPTSAEQEQGDAQNQMYEVETVLDHVIENGTEIDFTVKWVGYTEPTLVAEHLLQQDCPSLVYRYWNSFGTREKATGIDRFHVFKILRWRVKNKVLHLLIQWVGYPPGQSTWEAAARVACSAKEAMGTYLRTHKGAATAWARECRAVTSGVQ</sequence>
<evidence type="ECO:0000256" key="1">
    <source>
        <dbReference type="ARBA" id="ARBA00011353"/>
    </source>
</evidence>
<feature type="compositionally biased region" description="Polar residues" evidence="2">
    <location>
        <begin position="108"/>
        <end position="123"/>
    </location>
</feature>
<accession>A0A428NGP3</accession>
<feature type="region of interest" description="Disordered" evidence="2">
    <location>
        <begin position="106"/>
        <end position="165"/>
    </location>
</feature>